<keyword evidence="9" id="KW-0472">Membrane</keyword>
<dbReference type="PATRIC" id="fig|1229831.3.peg.584"/>
<dbReference type="NCBIfam" id="TIGR01376">
    <property type="entry name" value="POMP_repeat"/>
    <property type="match status" value="1"/>
</dbReference>
<evidence type="ECO:0000256" key="4">
    <source>
        <dbReference type="ARBA" id="ARBA00022452"/>
    </source>
</evidence>
<dbReference type="PROSITE" id="PS51208">
    <property type="entry name" value="AUTOTRANSPORTER"/>
    <property type="match status" value="1"/>
</dbReference>
<evidence type="ECO:0000256" key="10">
    <source>
        <dbReference type="ARBA" id="ARBA00023237"/>
    </source>
</evidence>
<comment type="similarity">
    <text evidence="3">Belongs to the PMP outer membrane protein family.</text>
</comment>
<dbReference type="InterPro" id="IPR003368">
    <property type="entry name" value="POMP_repeat"/>
</dbReference>
<dbReference type="KEGG" id="cav:M832_05740"/>
<evidence type="ECO:0000256" key="6">
    <source>
        <dbReference type="ARBA" id="ARBA00022525"/>
    </source>
</evidence>
<keyword evidence="10" id="KW-0998">Cell outer membrane</keyword>
<reference evidence="13 14" key="1">
    <citation type="journal article" date="2014" name="Syst. Appl. Microbiol.">
        <title>Evidence for the existence of two new members of the family Chlamydiaceae and proposal of Chlamydia avium sp. nov. and Chlamydia gallinacea sp. nov.</title>
        <authorList>
            <person name="Sachse K."/>
            <person name="Laroucau K."/>
            <person name="Riege K."/>
            <person name="Wehner S."/>
            <person name="Dilcher M."/>
            <person name="Creasy H.H."/>
            <person name="Weidmann M."/>
            <person name="Myers G."/>
            <person name="Vorimore F."/>
            <person name="Vicari N."/>
            <person name="Magnino S."/>
            <person name="Liebler-Tenorio E."/>
            <person name="Ruettger A."/>
            <person name="Bavoil P.M."/>
            <person name="Hufert F.T."/>
            <person name="Rossello-Mora R."/>
            <person name="Marz M."/>
        </authorList>
    </citation>
    <scope>NUCLEOTIDE SEQUENCE [LARGE SCALE GENOMIC DNA]</scope>
    <source>
        <strain evidence="13 14">10DC88</strain>
    </source>
</reference>
<proteinExistence type="inferred from homology"/>
<dbReference type="SUPFAM" id="SSF103515">
    <property type="entry name" value="Autotransporter"/>
    <property type="match status" value="1"/>
</dbReference>
<evidence type="ECO:0000256" key="1">
    <source>
        <dbReference type="ARBA" id="ARBA00004191"/>
    </source>
</evidence>
<evidence type="ECO:0000256" key="7">
    <source>
        <dbReference type="ARBA" id="ARBA00022692"/>
    </source>
</evidence>
<gene>
    <name evidence="13" type="primary">pmp21</name>
    <name evidence="13" type="ORF">M832_05740</name>
</gene>
<evidence type="ECO:0000256" key="5">
    <source>
        <dbReference type="ARBA" id="ARBA00022512"/>
    </source>
</evidence>
<dbReference type="GO" id="GO:0009279">
    <property type="term" value="C:cell outer membrane"/>
    <property type="evidence" value="ECO:0007669"/>
    <property type="project" value="UniProtKB-SubCell"/>
</dbReference>
<evidence type="ECO:0000259" key="12">
    <source>
        <dbReference type="PROSITE" id="PS51208"/>
    </source>
</evidence>
<dbReference type="Proteomes" id="UP000019433">
    <property type="component" value="Chromosome"/>
</dbReference>
<accession>W8K0M3</accession>
<dbReference type="eggNOG" id="COG4625">
    <property type="taxonomic scope" value="Bacteria"/>
</dbReference>
<dbReference type="Pfam" id="PF07548">
    <property type="entry name" value="ChlamPMP_M"/>
    <property type="match status" value="1"/>
</dbReference>
<comment type="subcellular location">
    <subcellularLocation>
        <location evidence="2">Cell outer membrane</location>
        <topology evidence="2">Peripheral membrane protein</topology>
        <orientation evidence="2">Extracellular side</orientation>
    </subcellularLocation>
    <subcellularLocation>
        <location evidence="1">Secreted</location>
        <location evidence="1">Cell wall</location>
    </subcellularLocation>
</comment>
<feature type="compositionally biased region" description="Polar residues" evidence="11">
    <location>
        <begin position="580"/>
        <end position="590"/>
    </location>
</feature>
<dbReference type="InterPro" id="IPR011427">
    <property type="entry name" value="Polymorphic_membr_middle"/>
</dbReference>
<keyword evidence="4" id="KW-1134">Transmembrane beta strand</keyword>
<dbReference type="EMBL" id="CP006571">
    <property type="protein sequence ID" value="AHK63437.1"/>
    <property type="molecule type" value="Genomic_DNA"/>
</dbReference>
<protein>
    <submittedName>
        <fullName evidence="13">Putative outer membrane protein pmp21</fullName>
    </submittedName>
</protein>
<keyword evidence="5" id="KW-0134">Cell wall</keyword>
<keyword evidence="6" id="KW-0964">Secreted</keyword>
<dbReference type="eggNOG" id="COG3210">
    <property type="taxonomic scope" value="Bacteria"/>
</dbReference>
<evidence type="ECO:0000256" key="3">
    <source>
        <dbReference type="ARBA" id="ARBA00007542"/>
    </source>
</evidence>
<dbReference type="InterPro" id="IPR036709">
    <property type="entry name" value="Autotransporte_beta_dom_sf"/>
</dbReference>
<dbReference type="InterPro" id="IPR005546">
    <property type="entry name" value="Autotransporte_beta"/>
</dbReference>
<name>W8K0M3_9CHLA</name>
<feature type="domain" description="Autotransporter" evidence="12">
    <location>
        <begin position="1267"/>
        <end position="1549"/>
    </location>
</feature>
<evidence type="ECO:0000256" key="11">
    <source>
        <dbReference type="SAM" id="MobiDB-lite"/>
    </source>
</evidence>
<dbReference type="SMART" id="SM00869">
    <property type="entry name" value="Autotransporter"/>
    <property type="match status" value="1"/>
</dbReference>
<sequence length="1549" mass="165830">MMVANKVSRFQSAFSRSIVVTILASIRGLYGYELDSQQTLSESFSWRQIQSEFISTGILKRDKPIEFKQENRVCGDKSVLNNLSSYVPYVLSFAEVAQGQFFTNKSHFFHVGELFLWTNIDASSDNSSSSIVVPLKQDSEETKVLSNYALKDANHGLAFCYKSSSNGDADEQGNLGFIGLAFLGTGGRTGLSFSSLKSREDGAAIYSDKDVIFENLREKLVFNECETQTNGGGVGAQSIVVNNCSDVSLTYCKSQLDLLSSHQETDLSRGGGAIHASCSQGTYLKSSFPNGSIILSNNDGVVLIEGNHADKANGGALACSHFTCSANHKDIFCLKNQALSGGVISSEQVIDIYGNVGFLEFTENAALISTSTGTSTLLGGGVLASGEEINLCNNSRLHCCKNSSQSYGGAFVSKNIKIVENVGDFLFKSNSANLSGGAISSQNMVEIQNNFGSLIFEKNEAQYGGGAVHCYASVTSQESSETSQQYGEIKILNNSGDVSFISNTNKLDAATVPNYMGGGALYGDSIVVAGNRGSVAFSKNSMIQPVSSSTHLGGGAIFAHNDVVISGNSGSLRFSCNYGNTRSTPTQSTPAIEASESSANTESADTATSSTEADTPSTVSNNEAAQLMDLGIQGGGAIFAKKIVIQNNSGEVDFSENCMNIQEGYRQKSDIIGGGALLGTDEVHISNNANLVFSSNYVLGGSASGGAILSKIVDLSSNQGMCFMHNSSLSLGGAVCSLNALNVDNNKQDISFIANRTKIAGGALASAEGCVSLSANEGIIEFKNNGMLGSSDSENYSGGGAIFAKQRVDISKNSCSVSFLGNNAGNFGGAILTGCMESHQEDEKNVVTLSGNDSKVVIKENSGDVIFSGNSVLNHNSTNEFGGGAICTQDLVIQKNSGLVAFYNNYAPTGGAVRICEKGIVVLEASEGDILFQGNRNSSDLSDGLYFAGKESSLIDVSASKNHSVCFSDAIIFEDLTLRRTNSEHSDILKDPTLRLNSKSAEDSVEHTGIIRFSSATSKIPQVAVLESGTLALSDQAQLWLCGLKQGEGSKILLASGTVLGIFEPLKESENSNSEGLNSPSAKFPYSMDTTNENDQLNEEKLLMDVSSFDIDLASFVSEPGTTPLPPQIVIPKGTVIGSGALDLTLIDTAGIGYENHALLNKETDIALITFKTDLTESVDANHVLESLKVNVSVPEITESTYGHTGYWSDPQVVHGKLMINWKPTGYKLNPEKSGAIVLNTLWGQYEILRALKQQQMSHNITLQRMEMDYSTNMWGSAMGTFLNCATIAQIDGFNHRSGGYALGLDTQLIEDFLIGGSFAQFFGYTDSQSYASRSEQNGYLGSAYMSIFSGSWLFKGMFIYSDVHNHLTTTYSSDLGKSQGSWNSRGILADANVNYRYIINSRRLISSLVSAFVPFAGAEYSYIELPTFSEIGSEARTFAEGNLQNVSVPVGVSLEHNYSRGQRSEVNSLRVSYAFDVYRQQPHVLVNLPVASYSWEGVGSNLSRKSMKAQFNNDTEWNSYFSTFLGMSYEWREHVVAYGINGGARLIF</sequence>
<dbReference type="HOGENOM" id="CLU_247701_0_0_0"/>
<evidence type="ECO:0000256" key="9">
    <source>
        <dbReference type="ARBA" id="ARBA00023136"/>
    </source>
</evidence>
<organism evidence="13 14">
    <name type="scientific">Chlamydia avium 10DC88</name>
    <dbReference type="NCBI Taxonomy" id="1229831"/>
    <lineage>
        <taxon>Bacteria</taxon>
        <taxon>Pseudomonadati</taxon>
        <taxon>Chlamydiota</taxon>
        <taxon>Chlamydiia</taxon>
        <taxon>Chlamydiales</taxon>
        <taxon>Chlamydiaceae</taxon>
        <taxon>Chlamydia/Chlamydophila group</taxon>
        <taxon>Chlamydia</taxon>
    </lineage>
</organism>
<dbReference type="Pfam" id="PF03797">
    <property type="entry name" value="Autotransporter"/>
    <property type="match status" value="1"/>
</dbReference>
<evidence type="ECO:0000313" key="14">
    <source>
        <dbReference type="Proteomes" id="UP000019433"/>
    </source>
</evidence>
<feature type="compositionally biased region" description="Low complexity" evidence="11">
    <location>
        <begin position="591"/>
        <end position="618"/>
    </location>
</feature>
<evidence type="ECO:0000256" key="2">
    <source>
        <dbReference type="ARBA" id="ARBA00004416"/>
    </source>
</evidence>
<dbReference type="STRING" id="1229831.M832_05740"/>
<evidence type="ECO:0000256" key="8">
    <source>
        <dbReference type="ARBA" id="ARBA00022729"/>
    </source>
</evidence>
<keyword evidence="8" id="KW-0732">Signal</keyword>
<dbReference type="Gene3D" id="2.40.128.130">
    <property type="entry name" value="Autotransporter beta-domain"/>
    <property type="match status" value="1"/>
</dbReference>
<evidence type="ECO:0000313" key="13">
    <source>
        <dbReference type="EMBL" id="AHK63437.1"/>
    </source>
</evidence>
<keyword evidence="7" id="KW-0812">Transmembrane</keyword>
<feature type="region of interest" description="Disordered" evidence="11">
    <location>
        <begin position="580"/>
        <end position="618"/>
    </location>
</feature>